<keyword evidence="5 7" id="KW-0694">RNA-binding</keyword>
<dbReference type="GO" id="GO:0005524">
    <property type="term" value="F:ATP binding"/>
    <property type="evidence" value="ECO:0007669"/>
    <property type="project" value="UniProtKB-UniRule"/>
</dbReference>
<dbReference type="CDD" id="cd18787">
    <property type="entry name" value="SF2_C_DEAD"/>
    <property type="match status" value="1"/>
</dbReference>
<comment type="similarity">
    <text evidence="6">Belongs to the DEAD box helicase family.</text>
</comment>
<protein>
    <recommendedName>
        <fullName evidence="7">ATP-dependent RNA helicase</fullName>
        <ecNumber evidence="7">3.6.4.13</ecNumber>
    </recommendedName>
</protein>
<gene>
    <name evidence="11" type="ORF">Cfor_09941</name>
</gene>
<dbReference type="AlphaFoldDB" id="A0A6L2PBP3"/>
<dbReference type="EMBL" id="BLKM01000181">
    <property type="protein sequence ID" value="GFG29923.1"/>
    <property type="molecule type" value="Genomic_DNA"/>
</dbReference>
<evidence type="ECO:0000256" key="1">
    <source>
        <dbReference type="ARBA" id="ARBA00022741"/>
    </source>
</evidence>
<dbReference type="SUPFAM" id="SSF52540">
    <property type="entry name" value="P-loop containing nucleoside triphosphate hydrolases"/>
    <property type="match status" value="1"/>
</dbReference>
<comment type="function">
    <text evidence="7">RNA helicase.</text>
</comment>
<evidence type="ECO:0000259" key="10">
    <source>
        <dbReference type="PROSITE" id="PS51194"/>
    </source>
</evidence>
<dbReference type="GO" id="GO:0003724">
    <property type="term" value="F:RNA helicase activity"/>
    <property type="evidence" value="ECO:0007669"/>
    <property type="project" value="UniProtKB-EC"/>
</dbReference>
<keyword evidence="4 6" id="KW-0067">ATP-binding</keyword>
<dbReference type="CDD" id="cd17949">
    <property type="entry name" value="DEADc_DDX31"/>
    <property type="match status" value="1"/>
</dbReference>
<dbReference type="EC" id="3.6.4.13" evidence="7"/>
<dbReference type="Pfam" id="PF00270">
    <property type="entry name" value="DEAD"/>
    <property type="match status" value="1"/>
</dbReference>
<dbReference type="SMART" id="SM00487">
    <property type="entry name" value="DEXDc"/>
    <property type="match status" value="1"/>
</dbReference>
<evidence type="ECO:0000256" key="8">
    <source>
        <dbReference type="SAM" id="MobiDB-lite"/>
    </source>
</evidence>
<dbReference type="InterPro" id="IPR025313">
    <property type="entry name" value="SPB4-like_CTE"/>
</dbReference>
<dbReference type="GO" id="GO:0016787">
    <property type="term" value="F:hydrolase activity"/>
    <property type="evidence" value="ECO:0007669"/>
    <property type="project" value="UniProtKB-KW"/>
</dbReference>
<dbReference type="GO" id="GO:0003723">
    <property type="term" value="F:RNA binding"/>
    <property type="evidence" value="ECO:0007669"/>
    <property type="project" value="UniProtKB-UniRule"/>
</dbReference>
<feature type="domain" description="Helicase ATP-binding" evidence="9">
    <location>
        <begin position="105"/>
        <end position="287"/>
    </location>
</feature>
<dbReference type="InParanoid" id="A0A6L2PBP3"/>
<feature type="non-terminal residue" evidence="11">
    <location>
        <position position="1"/>
    </location>
</feature>
<dbReference type="Gene3D" id="3.40.50.300">
    <property type="entry name" value="P-loop containing nucleotide triphosphate hydrolases"/>
    <property type="match status" value="2"/>
</dbReference>
<dbReference type="InterPro" id="IPR000629">
    <property type="entry name" value="RNA-helicase_DEAD-box_CS"/>
</dbReference>
<dbReference type="Pfam" id="PF00271">
    <property type="entry name" value="Helicase_C"/>
    <property type="match status" value="1"/>
</dbReference>
<dbReference type="FunCoup" id="A0A6L2PBP3">
    <property type="interactions" value="1754"/>
</dbReference>
<dbReference type="InterPro" id="IPR001650">
    <property type="entry name" value="Helicase_C-like"/>
</dbReference>
<dbReference type="SMART" id="SM01178">
    <property type="entry name" value="DUF4217"/>
    <property type="match status" value="1"/>
</dbReference>
<dbReference type="PROSITE" id="PS00039">
    <property type="entry name" value="DEAD_ATP_HELICASE"/>
    <property type="match status" value="1"/>
</dbReference>
<accession>A0A6L2PBP3</accession>
<comment type="domain">
    <text evidence="7">The Q motif is unique to and characteristic of the DEAD box family of RNA helicases and controls ATP binding and hydrolysis.</text>
</comment>
<dbReference type="PROSITE" id="PS51192">
    <property type="entry name" value="HELICASE_ATP_BIND_1"/>
    <property type="match status" value="1"/>
</dbReference>
<dbReference type="OrthoDB" id="422663at2759"/>
<dbReference type="SMART" id="SM00490">
    <property type="entry name" value="HELICc"/>
    <property type="match status" value="1"/>
</dbReference>
<evidence type="ECO:0000256" key="4">
    <source>
        <dbReference type="ARBA" id="ARBA00022840"/>
    </source>
</evidence>
<evidence type="ECO:0000256" key="7">
    <source>
        <dbReference type="RuleBase" id="RU365068"/>
    </source>
</evidence>
<dbReference type="Proteomes" id="UP000502823">
    <property type="component" value="Unassembled WGS sequence"/>
</dbReference>
<proteinExistence type="inferred from homology"/>
<keyword evidence="12" id="KW-1185">Reference proteome</keyword>
<evidence type="ECO:0000313" key="11">
    <source>
        <dbReference type="EMBL" id="GFG29923.1"/>
    </source>
</evidence>
<organism evidence="11 12">
    <name type="scientific">Coptotermes formosanus</name>
    <name type="common">Formosan subterranean termite</name>
    <dbReference type="NCBI Taxonomy" id="36987"/>
    <lineage>
        <taxon>Eukaryota</taxon>
        <taxon>Metazoa</taxon>
        <taxon>Ecdysozoa</taxon>
        <taxon>Arthropoda</taxon>
        <taxon>Hexapoda</taxon>
        <taxon>Insecta</taxon>
        <taxon>Pterygota</taxon>
        <taxon>Neoptera</taxon>
        <taxon>Polyneoptera</taxon>
        <taxon>Dictyoptera</taxon>
        <taxon>Blattodea</taxon>
        <taxon>Blattoidea</taxon>
        <taxon>Termitoidae</taxon>
        <taxon>Rhinotermitidae</taxon>
        <taxon>Coptotermes</taxon>
    </lineage>
</organism>
<keyword evidence="1 6" id="KW-0547">Nucleotide-binding</keyword>
<sequence>GKKSKRKHDGTHAIEPAVTSNRLKHSVADELDGERGECKPQGWSSSLFVNNPDIPAFAHRVVNPVSEPVFSSQKFKDLPIHPFMVSNLDQNLALQKLTVVQQKALPVILSGKDALIRSQTGSGKTLTYALPIVEALQAVRPKISRADGVRAIVVVPTRELALQTYEWFVKLVKPFTWIVPGYLVGGEKRKAEKARLRKGITVLIGTPGRLLDHVQHTKSLRFDKVGWLVLDEADRLFDMGYEKDIASLIDALQSQKQDARQTVLLSATLTSAVERLAGLTLQSPVYVDAACDESLASDLVIPQSLLQFCILTPAKLRLVTLSAFIIWKCQMSEQRKMLIFCATQDMVDFHTELLSRVLGVSDHVTVSFFKLHGSMTQKERTDVFKTFRAADAGVLVCTDVAARGLDLPHVDWIVQFTAPSTAADYVHRVGRTARVGTAGAALLFLAPSEVQFIRWLEDRRIRLQEESMEKCLQKLGAAFGASSVEAAATELQVRFETAVLEQRALHDLACKAYASWVRFYASYPKDAKAAFNFKEVHLGHYAKSFALRDPPSAIGGVGRQQWQRKR</sequence>
<dbReference type="Pfam" id="PF13959">
    <property type="entry name" value="CTE_SPB4"/>
    <property type="match status" value="1"/>
</dbReference>
<evidence type="ECO:0000313" key="12">
    <source>
        <dbReference type="Proteomes" id="UP000502823"/>
    </source>
</evidence>
<dbReference type="PANTHER" id="PTHR24031">
    <property type="entry name" value="RNA HELICASE"/>
    <property type="match status" value="1"/>
</dbReference>
<comment type="catalytic activity">
    <reaction evidence="7">
        <text>ATP + H2O = ADP + phosphate + H(+)</text>
        <dbReference type="Rhea" id="RHEA:13065"/>
        <dbReference type="ChEBI" id="CHEBI:15377"/>
        <dbReference type="ChEBI" id="CHEBI:15378"/>
        <dbReference type="ChEBI" id="CHEBI:30616"/>
        <dbReference type="ChEBI" id="CHEBI:43474"/>
        <dbReference type="ChEBI" id="CHEBI:456216"/>
        <dbReference type="EC" id="3.6.4.13"/>
    </reaction>
</comment>
<evidence type="ECO:0000256" key="2">
    <source>
        <dbReference type="ARBA" id="ARBA00022801"/>
    </source>
</evidence>
<comment type="caution">
    <text evidence="11">The sequence shown here is derived from an EMBL/GenBank/DDBJ whole genome shotgun (WGS) entry which is preliminary data.</text>
</comment>
<feature type="region of interest" description="Disordered" evidence="8">
    <location>
        <begin position="1"/>
        <end position="37"/>
    </location>
</feature>
<dbReference type="PROSITE" id="PS51194">
    <property type="entry name" value="HELICASE_CTER"/>
    <property type="match status" value="1"/>
</dbReference>
<evidence type="ECO:0000256" key="6">
    <source>
        <dbReference type="RuleBase" id="RU000492"/>
    </source>
</evidence>
<evidence type="ECO:0000259" key="9">
    <source>
        <dbReference type="PROSITE" id="PS51192"/>
    </source>
</evidence>
<name>A0A6L2PBP3_COPFO</name>
<keyword evidence="3 6" id="KW-0347">Helicase</keyword>
<dbReference type="InterPro" id="IPR027417">
    <property type="entry name" value="P-loop_NTPase"/>
</dbReference>
<reference evidence="12" key="1">
    <citation type="submission" date="2020-01" db="EMBL/GenBank/DDBJ databases">
        <title>Draft genome sequence of the Termite Coptotermes fromosanus.</title>
        <authorList>
            <person name="Itakura S."/>
            <person name="Yosikawa Y."/>
            <person name="Umezawa K."/>
        </authorList>
    </citation>
    <scope>NUCLEOTIDE SEQUENCE [LARGE SCALE GENOMIC DNA]</scope>
</reference>
<evidence type="ECO:0000256" key="3">
    <source>
        <dbReference type="ARBA" id="ARBA00022806"/>
    </source>
</evidence>
<keyword evidence="2 6" id="KW-0378">Hydrolase</keyword>
<evidence type="ECO:0000256" key="5">
    <source>
        <dbReference type="ARBA" id="ARBA00022884"/>
    </source>
</evidence>
<feature type="domain" description="Helicase C-terminal" evidence="10">
    <location>
        <begin position="320"/>
        <end position="476"/>
    </location>
</feature>
<dbReference type="InterPro" id="IPR014001">
    <property type="entry name" value="Helicase_ATP-bd"/>
</dbReference>
<dbReference type="InterPro" id="IPR011545">
    <property type="entry name" value="DEAD/DEAH_box_helicase_dom"/>
</dbReference>